<evidence type="ECO:0000256" key="1">
    <source>
        <dbReference type="ARBA" id="ARBA00009437"/>
    </source>
</evidence>
<dbReference type="PANTHER" id="PTHR30419:SF28">
    <property type="entry name" value="HTH-TYPE TRANSCRIPTIONAL REGULATOR BSDA"/>
    <property type="match status" value="1"/>
</dbReference>
<dbReference type="PANTHER" id="PTHR30419">
    <property type="entry name" value="HTH-TYPE TRANSCRIPTIONAL REGULATOR YBHD"/>
    <property type="match status" value="1"/>
</dbReference>
<name>A0A972K376_9BACL</name>
<dbReference type="PRINTS" id="PR00039">
    <property type="entry name" value="HTHLYSR"/>
</dbReference>
<dbReference type="InterPro" id="IPR005119">
    <property type="entry name" value="LysR_subst-bd"/>
</dbReference>
<dbReference type="GO" id="GO:0003677">
    <property type="term" value="F:DNA binding"/>
    <property type="evidence" value="ECO:0007669"/>
    <property type="project" value="UniProtKB-KW"/>
</dbReference>
<dbReference type="EMBL" id="WHOD01000062">
    <property type="protein sequence ID" value="NOU94642.1"/>
    <property type="molecule type" value="Genomic_DNA"/>
</dbReference>
<accession>A0A972K376</accession>
<dbReference type="Gene3D" id="3.40.190.290">
    <property type="match status" value="1"/>
</dbReference>
<dbReference type="RefSeq" id="WP_171652860.1">
    <property type="nucleotide sequence ID" value="NZ_WHOD01000062.1"/>
</dbReference>
<dbReference type="AlphaFoldDB" id="A0A972K376"/>
<protein>
    <submittedName>
        <fullName evidence="6">LysR family transcriptional regulator</fullName>
    </submittedName>
</protein>
<dbReference type="GO" id="GO:0003700">
    <property type="term" value="F:DNA-binding transcription factor activity"/>
    <property type="evidence" value="ECO:0007669"/>
    <property type="project" value="InterPro"/>
</dbReference>
<dbReference type="InterPro" id="IPR036390">
    <property type="entry name" value="WH_DNA-bd_sf"/>
</dbReference>
<feature type="domain" description="HTH lysR-type" evidence="5">
    <location>
        <begin position="1"/>
        <end position="58"/>
    </location>
</feature>
<reference evidence="6" key="1">
    <citation type="submission" date="2019-10" db="EMBL/GenBank/DDBJ databases">
        <title>Description of Paenibacillus glebae sp. nov.</title>
        <authorList>
            <person name="Carlier A."/>
            <person name="Qi S."/>
        </authorList>
    </citation>
    <scope>NUCLEOTIDE SEQUENCE</scope>
    <source>
        <strain evidence="6">LMG 31456</strain>
    </source>
</reference>
<dbReference type="Pfam" id="PF03466">
    <property type="entry name" value="LysR_substrate"/>
    <property type="match status" value="1"/>
</dbReference>
<comment type="caution">
    <text evidence="6">The sequence shown here is derived from an EMBL/GenBank/DDBJ whole genome shotgun (WGS) entry which is preliminary data.</text>
</comment>
<organism evidence="6 7">
    <name type="scientific">Paenibacillus foliorum</name>
    <dbReference type="NCBI Taxonomy" id="2654974"/>
    <lineage>
        <taxon>Bacteria</taxon>
        <taxon>Bacillati</taxon>
        <taxon>Bacillota</taxon>
        <taxon>Bacilli</taxon>
        <taxon>Bacillales</taxon>
        <taxon>Paenibacillaceae</taxon>
        <taxon>Paenibacillus</taxon>
    </lineage>
</organism>
<dbReference type="Gene3D" id="1.10.10.10">
    <property type="entry name" value="Winged helix-like DNA-binding domain superfamily/Winged helix DNA-binding domain"/>
    <property type="match status" value="1"/>
</dbReference>
<gene>
    <name evidence="6" type="ORF">GC093_15645</name>
</gene>
<dbReference type="GO" id="GO:0005829">
    <property type="term" value="C:cytosol"/>
    <property type="evidence" value="ECO:0007669"/>
    <property type="project" value="TreeGrafter"/>
</dbReference>
<keyword evidence="4" id="KW-0804">Transcription</keyword>
<evidence type="ECO:0000256" key="4">
    <source>
        <dbReference type="ARBA" id="ARBA00023163"/>
    </source>
</evidence>
<dbReference type="SUPFAM" id="SSF53850">
    <property type="entry name" value="Periplasmic binding protein-like II"/>
    <property type="match status" value="1"/>
</dbReference>
<dbReference type="InterPro" id="IPR050950">
    <property type="entry name" value="HTH-type_LysR_regulators"/>
</dbReference>
<comment type="similarity">
    <text evidence="1">Belongs to the LysR transcriptional regulatory family.</text>
</comment>
<keyword evidence="7" id="KW-1185">Reference proteome</keyword>
<evidence type="ECO:0000259" key="5">
    <source>
        <dbReference type="PROSITE" id="PS50931"/>
    </source>
</evidence>
<proteinExistence type="inferred from homology"/>
<dbReference type="Proteomes" id="UP000641588">
    <property type="component" value="Unassembled WGS sequence"/>
</dbReference>
<dbReference type="Pfam" id="PF00126">
    <property type="entry name" value="HTH_1"/>
    <property type="match status" value="1"/>
</dbReference>
<dbReference type="FunFam" id="1.10.10.10:FF:000001">
    <property type="entry name" value="LysR family transcriptional regulator"/>
    <property type="match status" value="1"/>
</dbReference>
<sequence>MDLKQLRYFMVIAEEGQITAAAKRLHMAQPPLSQQLKTMESELGVHLFEREGRGVLLTEEGKALYRHAVKITSSMEEAQEEIRAIRNGWSGKLTIGINTLSDERLPRILMAFRQRHPQFTFKIQQNESTMLCQLLKDRTLDLAIVRMPVPLDDFTVYDIKSEPYYFVTSKNNQDESSPVSFERIQNYPLIIPSTEGLGLYNMIQEEFAKRGLVPNIICESSDITTLLQLVLSGFGATIIPGAVLKLHQAVPVRHLEIEGNLPSALSGVIGLRNGWLSKASQLFIDTYRGDM</sequence>
<keyword evidence="2" id="KW-0805">Transcription regulation</keyword>
<dbReference type="CDD" id="cd05466">
    <property type="entry name" value="PBP2_LTTR_substrate"/>
    <property type="match status" value="1"/>
</dbReference>
<dbReference type="InterPro" id="IPR036388">
    <property type="entry name" value="WH-like_DNA-bd_sf"/>
</dbReference>
<dbReference type="SUPFAM" id="SSF46785">
    <property type="entry name" value="Winged helix' DNA-binding domain"/>
    <property type="match status" value="1"/>
</dbReference>
<evidence type="ECO:0000313" key="6">
    <source>
        <dbReference type="EMBL" id="NOU94642.1"/>
    </source>
</evidence>
<evidence type="ECO:0000256" key="2">
    <source>
        <dbReference type="ARBA" id="ARBA00023015"/>
    </source>
</evidence>
<evidence type="ECO:0000256" key="3">
    <source>
        <dbReference type="ARBA" id="ARBA00023125"/>
    </source>
</evidence>
<dbReference type="PROSITE" id="PS50931">
    <property type="entry name" value="HTH_LYSR"/>
    <property type="match status" value="1"/>
</dbReference>
<evidence type="ECO:0000313" key="7">
    <source>
        <dbReference type="Proteomes" id="UP000641588"/>
    </source>
</evidence>
<keyword evidence="3" id="KW-0238">DNA-binding</keyword>
<dbReference type="InterPro" id="IPR000847">
    <property type="entry name" value="LysR_HTH_N"/>
</dbReference>